<proteinExistence type="predicted"/>
<keyword evidence="2" id="KW-1185">Reference proteome</keyword>
<name>A0A6J2U6X9_DROLE</name>
<gene>
    <name evidence="3" type="primary">LOC115631620</name>
</gene>
<feature type="compositionally biased region" description="Basic and acidic residues" evidence="1">
    <location>
        <begin position="356"/>
        <end position="366"/>
    </location>
</feature>
<dbReference type="RefSeq" id="XP_030384286.1">
    <property type="nucleotide sequence ID" value="XM_030528426.1"/>
</dbReference>
<dbReference type="Proteomes" id="UP000504634">
    <property type="component" value="Unplaced"/>
</dbReference>
<evidence type="ECO:0000256" key="1">
    <source>
        <dbReference type="SAM" id="MobiDB-lite"/>
    </source>
</evidence>
<feature type="compositionally biased region" description="Basic residues" evidence="1">
    <location>
        <begin position="367"/>
        <end position="376"/>
    </location>
</feature>
<organism evidence="2 3">
    <name type="scientific">Drosophila lebanonensis</name>
    <name type="common">Fruit fly</name>
    <name type="synonym">Scaptodrosophila lebanonensis</name>
    <dbReference type="NCBI Taxonomy" id="7225"/>
    <lineage>
        <taxon>Eukaryota</taxon>
        <taxon>Metazoa</taxon>
        <taxon>Ecdysozoa</taxon>
        <taxon>Arthropoda</taxon>
        <taxon>Hexapoda</taxon>
        <taxon>Insecta</taxon>
        <taxon>Pterygota</taxon>
        <taxon>Neoptera</taxon>
        <taxon>Endopterygota</taxon>
        <taxon>Diptera</taxon>
        <taxon>Brachycera</taxon>
        <taxon>Muscomorpha</taxon>
        <taxon>Ephydroidea</taxon>
        <taxon>Drosophilidae</taxon>
        <taxon>Scaptodrosophila</taxon>
    </lineage>
</organism>
<feature type="region of interest" description="Disordered" evidence="1">
    <location>
        <begin position="127"/>
        <end position="148"/>
    </location>
</feature>
<feature type="region of interest" description="Disordered" evidence="1">
    <location>
        <begin position="59"/>
        <end position="86"/>
    </location>
</feature>
<evidence type="ECO:0000313" key="2">
    <source>
        <dbReference type="Proteomes" id="UP000504634"/>
    </source>
</evidence>
<accession>A0A6J2U6X9</accession>
<sequence>MLCSEVVPHEPEIICRCKTCVNRKPNVEPWPDSAPQPETIQQIEPIYIEENNIMPPVEDQQLSQSEEESILGNEEAPRSGSASAGRANDRPLILLIVVNKSENGTKSKESDGGGGVCSECQNEMRSRECSSRFKGNEEDMRGCSSGRGGRYSNSFNPRQCWRNMPMNMPMNMNAQTGCKCGAINGNMNANMNANMNGNMNANMNGNMNEYRNASMSRANSSSRPKRCRCEKMQNDFPPQPPSRNSFVNYSMSADNVSRVMTREPSVVSFPARHKSEDWTTGQEKDCPCNQQRYNNVEKYQRVDVPICITKGQCSRCRGFEEEPNDYDYQCPTGDEEEEVYTSDCNIQRMPKKKPPHKPDNQYEKPPKPPKRPKKRKEYNISRRYDRFASPPILLEPKPCCLECCCRPCCRPCCHPCCRWC</sequence>
<feature type="compositionally biased region" description="Basic and acidic residues" evidence="1">
    <location>
        <begin position="127"/>
        <end position="141"/>
    </location>
</feature>
<evidence type="ECO:0000313" key="3">
    <source>
        <dbReference type="RefSeq" id="XP_030384286.1"/>
    </source>
</evidence>
<reference evidence="3" key="1">
    <citation type="submission" date="2025-08" db="UniProtKB">
        <authorList>
            <consortium name="RefSeq"/>
        </authorList>
    </citation>
    <scope>IDENTIFICATION</scope>
    <source>
        <strain evidence="3">11010-0011.00</strain>
        <tissue evidence="3">Whole body</tissue>
    </source>
</reference>
<dbReference type="GeneID" id="115631620"/>
<protein>
    <submittedName>
        <fullName evidence="3">Uncharacterized protein LOC115631620</fullName>
    </submittedName>
</protein>
<dbReference type="AlphaFoldDB" id="A0A6J2U6X9"/>
<feature type="region of interest" description="Disordered" evidence="1">
    <location>
        <begin position="347"/>
        <end position="380"/>
    </location>
</feature>